<accession>A0A7W4Y9T7</accession>
<comment type="caution">
    <text evidence="1">The sequence shown here is derived from an EMBL/GenBank/DDBJ whole genome shotgun (WGS) entry which is preliminary data.</text>
</comment>
<protein>
    <submittedName>
        <fullName evidence="1">Uncharacterized protein</fullName>
    </submittedName>
</protein>
<reference evidence="1 2" key="2">
    <citation type="submission" date="2020-08" db="EMBL/GenBank/DDBJ databases">
        <authorList>
            <person name="Partida-Martinez L."/>
            <person name="Huntemann M."/>
            <person name="Clum A."/>
            <person name="Wang J."/>
            <person name="Palaniappan K."/>
            <person name="Ritter S."/>
            <person name="Chen I.-M."/>
            <person name="Stamatis D."/>
            <person name="Reddy T."/>
            <person name="O'Malley R."/>
            <person name="Daum C."/>
            <person name="Shapiro N."/>
            <person name="Ivanova N."/>
            <person name="Kyrpides N."/>
            <person name="Woyke T."/>
        </authorList>
    </citation>
    <scope>NUCLEOTIDE SEQUENCE [LARGE SCALE GENOMIC DNA]</scope>
    <source>
        <strain evidence="1 2">RAS26</strain>
    </source>
</reference>
<dbReference type="EMBL" id="JACHVX010000001">
    <property type="protein sequence ID" value="MBB2921309.1"/>
    <property type="molecule type" value="Genomic_DNA"/>
</dbReference>
<gene>
    <name evidence="1" type="ORF">FHR80_000203</name>
</gene>
<dbReference type="RefSeq" id="WP_183294348.1">
    <property type="nucleotide sequence ID" value="NZ_JACHVX010000001.1"/>
</dbReference>
<dbReference type="AlphaFoldDB" id="A0A7W4Y9T7"/>
<sequence>MNEVPVPPAHEQTTAQAPVPCVVWLAWEHDGPELTETEAIGWTPAAVLVRVYDRRWRLGGVWVPASDVRRLAPR</sequence>
<name>A0A7W4Y9T7_9CELL</name>
<organism evidence="1 2">
    <name type="scientific">Cellulomonas cellasea</name>
    <dbReference type="NCBI Taxonomy" id="43670"/>
    <lineage>
        <taxon>Bacteria</taxon>
        <taxon>Bacillati</taxon>
        <taxon>Actinomycetota</taxon>
        <taxon>Actinomycetes</taxon>
        <taxon>Micrococcales</taxon>
        <taxon>Cellulomonadaceae</taxon>
        <taxon>Cellulomonas</taxon>
    </lineage>
</organism>
<evidence type="ECO:0000313" key="1">
    <source>
        <dbReference type="EMBL" id="MBB2921309.1"/>
    </source>
</evidence>
<dbReference type="Proteomes" id="UP000518206">
    <property type="component" value="Unassembled WGS sequence"/>
</dbReference>
<evidence type="ECO:0000313" key="2">
    <source>
        <dbReference type="Proteomes" id="UP000518206"/>
    </source>
</evidence>
<proteinExistence type="predicted"/>
<reference evidence="1 2" key="1">
    <citation type="submission" date="2020-08" db="EMBL/GenBank/DDBJ databases">
        <title>The Agave Microbiome: Exploring the role of microbial communities in plant adaptations to desert environments.</title>
        <authorList>
            <person name="Partida-Martinez L.P."/>
        </authorList>
    </citation>
    <scope>NUCLEOTIDE SEQUENCE [LARGE SCALE GENOMIC DNA]</scope>
    <source>
        <strain evidence="1 2">RAS26</strain>
    </source>
</reference>